<feature type="domain" description="DUF83" evidence="10">
    <location>
        <begin position="6"/>
        <end position="165"/>
    </location>
</feature>
<evidence type="ECO:0000256" key="6">
    <source>
        <dbReference type="ARBA" id="ARBA00023014"/>
    </source>
</evidence>
<gene>
    <name evidence="11" type="ORF">SYNTR_1206</name>
</gene>
<dbReference type="Pfam" id="PF01930">
    <property type="entry name" value="Cas_Cas4"/>
    <property type="match status" value="1"/>
</dbReference>
<dbReference type="InterPro" id="IPR022765">
    <property type="entry name" value="Dna2/Cas4_DUF83"/>
</dbReference>
<comment type="similarity">
    <text evidence="9">Belongs to the CRISPR-associated exonuclease Cas4 family.</text>
</comment>
<evidence type="ECO:0000256" key="5">
    <source>
        <dbReference type="ARBA" id="ARBA00023004"/>
    </source>
</evidence>
<protein>
    <recommendedName>
        <fullName evidence="9">CRISPR-associated exonuclease Cas4</fullName>
        <ecNumber evidence="9">3.1.12.1</ecNumber>
    </recommendedName>
</protein>
<evidence type="ECO:0000259" key="10">
    <source>
        <dbReference type="Pfam" id="PF01930"/>
    </source>
</evidence>
<keyword evidence="5 9" id="KW-0408">Iron</keyword>
<keyword evidence="7 9" id="KW-0051">Antiviral defense</keyword>
<comment type="cofactor">
    <cofactor evidence="9">
        <name>Mg(2+)</name>
        <dbReference type="ChEBI" id="CHEBI:18420"/>
    </cofactor>
    <cofactor evidence="9">
        <name>Mn(2+)</name>
        <dbReference type="ChEBI" id="CHEBI:29035"/>
    </cofactor>
    <text evidence="9">Mg(2+) or Mn(2+) required for ssDNA cleavage activity.</text>
</comment>
<dbReference type="PANTHER" id="PTHR37168">
    <property type="entry name" value="CRISPR-ASSOCIATED EXONUCLEASE CAS4"/>
    <property type="match status" value="1"/>
</dbReference>
<dbReference type="RefSeq" id="WP_156203654.1">
    <property type="nucleotide sequence ID" value="NZ_CP046457.1"/>
</dbReference>
<accession>A0A6I6DC06</accession>
<reference evidence="12" key="1">
    <citation type="journal article" date="2019" name="Microbiology">
        <title>Complete Genome Sequence of an Uncultured Bacterium of the Candidate Phylum Bipolaricaulota.</title>
        <authorList>
            <person name="Kadnikov V.V."/>
            <person name="Mardanov A.V."/>
            <person name="Beletsky A.V."/>
            <person name="Frank Y.A."/>
            <person name="Karnachuk O.V."/>
            <person name="Ravin N.V."/>
        </authorList>
    </citation>
    <scope>NUCLEOTIDE SEQUENCE [LARGE SCALE GENOMIC DNA]</scope>
</reference>
<dbReference type="Gene3D" id="3.90.320.10">
    <property type="match status" value="1"/>
</dbReference>
<evidence type="ECO:0000256" key="3">
    <source>
        <dbReference type="ARBA" id="ARBA00022801"/>
    </source>
</evidence>
<name>A0A6I6DC06_9FIRM</name>
<organism evidence="11 12">
    <name type="scientific">Candidatus Syntrophocurvum alkaliphilum</name>
    <dbReference type="NCBI Taxonomy" id="2293317"/>
    <lineage>
        <taxon>Bacteria</taxon>
        <taxon>Bacillati</taxon>
        <taxon>Bacillota</taxon>
        <taxon>Clostridia</taxon>
        <taxon>Eubacteriales</taxon>
        <taxon>Syntrophomonadaceae</taxon>
        <taxon>Candidatus Syntrophocurvum</taxon>
    </lineage>
</organism>
<dbReference type="GO" id="GO:0051536">
    <property type="term" value="F:iron-sulfur cluster binding"/>
    <property type="evidence" value="ECO:0007669"/>
    <property type="project" value="UniProtKB-KW"/>
</dbReference>
<proteinExistence type="inferred from homology"/>
<evidence type="ECO:0000256" key="1">
    <source>
        <dbReference type="ARBA" id="ARBA00022722"/>
    </source>
</evidence>
<dbReference type="PANTHER" id="PTHR37168:SF2">
    <property type="entry name" value="CRISPR-ASSOCIATED EXONUCLEASE CAS4"/>
    <property type="match status" value="1"/>
</dbReference>
<evidence type="ECO:0000256" key="8">
    <source>
        <dbReference type="ARBA" id="ARBA00023211"/>
    </source>
</evidence>
<dbReference type="OrthoDB" id="9794720at2"/>
<keyword evidence="12" id="KW-1185">Reference proteome</keyword>
<keyword evidence="1 9" id="KW-0540">Nuclease</keyword>
<dbReference type="EMBL" id="CP046457">
    <property type="protein sequence ID" value="QGT99799.1"/>
    <property type="molecule type" value="Genomic_DNA"/>
</dbReference>
<dbReference type="AlphaFoldDB" id="A0A6I6DC06"/>
<evidence type="ECO:0000256" key="9">
    <source>
        <dbReference type="RuleBase" id="RU365022"/>
    </source>
</evidence>
<dbReference type="InterPro" id="IPR013343">
    <property type="entry name" value="CRISPR-assoc_prot_Cas4"/>
</dbReference>
<dbReference type="Proteomes" id="UP000426444">
    <property type="component" value="Chromosome"/>
</dbReference>
<evidence type="ECO:0000313" key="12">
    <source>
        <dbReference type="Proteomes" id="UP000426444"/>
    </source>
</evidence>
<dbReference type="GO" id="GO:0051607">
    <property type="term" value="P:defense response to virus"/>
    <property type="evidence" value="ECO:0007669"/>
    <property type="project" value="UniProtKB-KW"/>
</dbReference>
<comment type="function">
    <text evidence="9">CRISPR (clustered regularly interspaced short palindromic repeat) is an adaptive immune system that provides protection against mobile genetic elements (viruses, transposable elements and conjugative plasmids). CRISPR clusters contain sequences complementary to antecedent mobile elements and target invading nucleic acids. CRISPR clusters are transcribed and processed into CRISPR RNA (crRNA).</text>
</comment>
<keyword evidence="4 9" id="KW-0269">Exonuclease</keyword>
<dbReference type="GO" id="GO:0004527">
    <property type="term" value="F:exonuclease activity"/>
    <property type="evidence" value="ECO:0007669"/>
    <property type="project" value="UniProtKB-KW"/>
</dbReference>
<keyword evidence="8 9" id="KW-0464">Manganese</keyword>
<evidence type="ECO:0000256" key="7">
    <source>
        <dbReference type="ARBA" id="ARBA00023118"/>
    </source>
</evidence>
<keyword evidence="2 9" id="KW-0479">Metal-binding</keyword>
<keyword evidence="3 9" id="KW-0378">Hydrolase</keyword>
<evidence type="ECO:0000256" key="2">
    <source>
        <dbReference type="ARBA" id="ARBA00022723"/>
    </source>
</evidence>
<dbReference type="EC" id="3.1.12.1" evidence="9"/>
<sequence length="165" mass="19388">MDFQVTGTYIWYYYICHRQVWLLAHQLFPDQDNENIRIGRIISENTYNREKKEIDLGNAKIDLIKTKGDKVIVGEVKKSSKYIESAKRQLQFYLLQLKEMGIEAKGELLFPEEKDKLEIELKDVDEKEINKAITNIKKIVAETKAPSAKKIKLCYNCAYNEFCWS</sequence>
<dbReference type="GO" id="GO:0046872">
    <property type="term" value="F:metal ion binding"/>
    <property type="evidence" value="ECO:0007669"/>
    <property type="project" value="UniProtKB-KW"/>
</dbReference>
<comment type="cofactor">
    <cofactor evidence="9">
        <name>iron-sulfur cluster</name>
        <dbReference type="ChEBI" id="CHEBI:30408"/>
    </cofactor>
</comment>
<dbReference type="NCBIfam" id="TIGR00372">
    <property type="entry name" value="cas4"/>
    <property type="match status" value="1"/>
</dbReference>
<dbReference type="InterPro" id="IPR011604">
    <property type="entry name" value="PDDEXK-like_dom_sf"/>
</dbReference>
<dbReference type="KEGG" id="salq:SYNTR_1206"/>
<keyword evidence="6 9" id="KW-0411">Iron-sulfur</keyword>
<evidence type="ECO:0000256" key="4">
    <source>
        <dbReference type="ARBA" id="ARBA00022839"/>
    </source>
</evidence>
<evidence type="ECO:0000313" key="11">
    <source>
        <dbReference type="EMBL" id="QGT99799.1"/>
    </source>
</evidence>